<evidence type="ECO:0000313" key="4">
    <source>
        <dbReference type="Proteomes" id="UP001151760"/>
    </source>
</evidence>
<comment type="caution">
    <text evidence="3">The sequence shown here is derived from an EMBL/GenBank/DDBJ whole genome shotgun (WGS) entry which is preliminary data.</text>
</comment>
<evidence type="ECO:0000259" key="2">
    <source>
        <dbReference type="Pfam" id="PF03732"/>
    </source>
</evidence>
<dbReference type="CDD" id="cd00303">
    <property type="entry name" value="retropepsin_like"/>
    <property type="match status" value="1"/>
</dbReference>
<feature type="compositionally biased region" description="Polar residues" evidence="1">
    <location>
        <begin position="504"/>
        <end position="516"/>
    </location>
</feature>
<evidence type="ECO:0000256" key="1">
    <source>
        <dbReference type="SAM" id="MobiDB-lite"/>
    </source>
</evidence>
<dbReference type="InterPro" id="IPR005162">
    <property type="entry name" value="Retrotrans_gag_dom"/>
</dbReference>
<protein>
    <submittedName>
        <fullName evidence="3">Reverse transcriptase domain-containing protein</fullName>
    </submittedName>
</protein>
<feature type="region of interest" description="Disordered" evidence="1">
    <location>
        <begin position="451"/>
        <end position="552"/>
    </location>
</feature>
<keyword evidence="3" id="KW-0695">RNA-directed DNA polymerase</keyword>
<feature type="compositionally biased region" description="Polar residues" evidence="1">
    <location>
        <begin position="455"/>
        <end position="468"/>
    </location>
</feature>
<dbReference type="Proteomes" id="UP001151760">
    <property type="component" value="Unassembled WGS sequence"/>
</dbReference>
<feature type="compositionally biased region" description="Pro residues" evidence="1">
    <location>
        <begin position="543"/>
        <end position="552"/>
    </location>
</feature>
<keyword evidence="4" id="KW-1185">Reference proteome</keyword>
<dbReference type="Gene3D" id="2.40.70.10">
    <property type="entry name" value="Acid Proteases"/>
    <property type="match status" value="1"/>
</dbReference>
<name>A0ABQ4ZIR8_9ASTR</name>
<dbReference type="Pfam" id="PF13650">
    <property type="entry name" value="Asp_protease_2"/>
    <property type="match status" value="1"/>
</dbReference>
<dbReference type="EMBL" id="BQNB010011396">
    <property type="protein sequence ID" value="GJS90045.1"/>
    <property type="molecule type" value="Genomic_DNA"/>
</dbReference>
<feature type="compositionally biased region" description="Polar residues" evidence="1">
    <location>
        <begin position="527"/>
        <end position="536"/>
    </location>
</feature>
<evidence type="ECO:0000313" key="3">
    <source>
        <dbReference type="EMBL" id="GJS90045.1"/>
    </source>
</evidence>
<proteinExistence type="predicted"/>
<keyword evidence="3" id="KW-0808">Transferase</keyword>
<dbReference type="PANTHER" id="PTHR33067">
    <property type="entry name" value="RNA-DIRECTED DNA POLYMERASE-RELATED"/>
    <property type="match status" value="1"/>
</dbReference>
<feature type="domain" description="Retrotransposon gag" evidence="2">
    <location>
        <begin position="150"/>
        <end position="242"/>
    </location>
</feature>
<reference evidence="3" key="1">
    <citation type="journal article" date="2022" name="Int. J. Mol. Sci.">
        <title>Draft Genome of Tanacetum Coccineum: Genomic Comparison of Closely Related Tanacetum-Family Plants.</title>
        <authorList>
            <person name="Yamashiro T."/>
            <person name="Shiraishi A."/>
            <person name="Nakayama K."/>
            <person name="Satake H."/>
        </authorList>
    </citation>
    <scope>NUCLEOTIDE SEQUENCE</scope>
</reference>
<organism evidence="3 4">
    <name type="scientific">Tanacetum coccineum</name>
    <dbReference type="NCBI Taxonomy" id="301880"/>
    <lineage>
        <taxon>Eukaryota</taxon>
        <taxon>Viridiplantae</taxon>
        <taxon>Streptophyta</taxon>
        <taxon>Embryophyta</taxon>
        <taxon>Tracheophyta</taxon>
        <taxon>Spermatophyta</taxon>
        <taxon>Magnoliopsida</taxon>
        <taxon>eudicotyledons</taxon>
        <taxon>Gunneridae</taxon>
        <taxon>Pentapetalae</taxon>
        <taxon>asterids</taxon>
        <taxon>campanulids</taxon>
        <taxon>Asterales</taxon>
        <taxon>Asteraceae</taxon>
        <taxon>Asteroideae</taxon>
        <taxon>Anthemideae</taxon>
        <taxon>Anthemidinae</taxon>
        <taxon>Tanacetum</taxon>
    </lineage>
</organism>
<dbReference type="Pfam" id="PF03732">
    <property type="entry name" value="Retrotrans_gag"/>
    <property type="match status" value="1"/>
</dbReference>
<reference evidence="3" key="2">
    <citation type="submission" date="2022-01" db="EMBL/GenBank/DDBJ databases">
        <authorList>
            <person name="Yamashiro T."/>
            <person name="Shiraishi A."/>
            <person name="Satake H."/>
            <person name="Nakayama K."/>
        </authorList>
    </citation>
    <scope>NUCLEOTIDE SEQUENCE</scope>
</reference>
<feature type="region of interest" description="Disordered" evidence="1">
    <location>
        <begin position="367"/>
        <end position="394"/>
    </location>
</feature>
<keyword evidence="3" id="KW-0548">Nucleotidyltransferase</keyword>
<feature type="region of interest" description="Disordered" evidence="1">
    <location>
        <begin position="1"/>
        <end position="45"/>
    </location>
</feature>
<sequence>MHTHASNSELVEPLPEPERTLNRSRRQQNRRVPFNQRNDPPKNPRIVYPPILDINHFRHFLVTLENLYPMDDEPMWAADHVVSPTPGSTITIPETANEFAIKGNHLTLVKGNQFDGRTKTDPHKHIHEFLGICDMFKYRDTESEAVRLMMFPLSLTGEAKTWLDELNEGTIETWDELRTAFISRFFPPALFDRLLGEIRAFSQNENESLTDAWLRMKEMLRNCHGHNLSKGNIIKIFYHGLSEITQEVLNAAAGGIFLYKTPNQAYQLLEDKVLLKLDWAKSQKNKSSLKKTVAFADGSSSNSDTDKIMARMDAMTLKMDAQYKELQSNSKKTKPDPDEDDIPMSREEEAKFMQTFRKTRFYNDYRDRDSNRDNWRSNERNSYNRDNYRSNTDDKPYVLQKQFNNFMKSQQSTNAFVKETFMDLKTRLETVAKNHQALIQNLETKFDRLADKQSGRPSGSLPSNTQPNPKGHNSKAYQPPQSRNEHVNAVFTRSGKSYNPPVNPNDQQTNSETPINFDSDEEDEEPTPQSKIQNPKPNKETPLPKPYKPRIPYPQRLRKEKMEAQYGKFLDMIRAVRINVPLVDVLAGMPNYGKFLKELISNKNKIEQISAAFLSDESSAIIQNKVPPKLGDPGSFLIPCNFNKTFSCNALADLGASINLMPYSLYAKLSLETLKPTKMSVRLADRSFQYPVGIAENMLVEVGKFTFPVNFVILEMEEDSKVPLILGRPFLHTTDAIIRVKQKQLNLGVGTE</sequence>
<dbReference type="GO" id="GO:0003964">
    <property type="term" value="F:RNA-directed DNA polymerase activity"/>
    <property type="evidence" value="ECO:0007669"/>
    <property type="project" value="UniProtKB-KW"/>
</dbReference>
<dbReference type="InterPro" id="IPR021109">
    <property type="entry name" value="Peptidase_aspartic_dom_sf"/>
</dbReference>
<dbReference type="PANTHER" id="PTHR33067:SF35">
    <property type="entry name" value="ASPARTIC PEPTIDASE DDI1-TYPE DOMAIN-CONTAINING PROTEIN"/>
    <property type="match status" value="1"/>
</dbReference>
<gene>
    <name evidence="3" type="ORF">Tco_0772681</name>
</gene>
<accession>A0ABQ4ZIR8</accession>